<feature type="non-terminal residue" evidence="1">
    <location>
        <position position="1"/>
    </location>
</feature>
<sequence length="371" mass="42379">PNPLQTLYPSPKSLFFIMYSQHGNTQSHHQQAVVPRTDYHSVGRSEYPPPPEGYYPQHHPIYYDYHHPPPHFATYLPTTMNPNAPVPHSDEYQDRNSKRTKPNNADTSATTYETNDKNKILSPAKNSIPVLSNPRIRYRKDRFGTFDVTAGEEEDKRTYKLIVCQQPLRARMCGFGEKDRRPIDPPPIVQLVVNDENGNLDSSMLQNPFFVLHVTLWSEDCKEERNVISNPPKITRVLMGSLVSSPAILKNTDGEPGCYFCFPDLSIRTEGKYTLKFSLMKLGTEDRLINTRTDIISTAFSNPFTVYSAKKFPGMTGKVDYRRYDHFSSIKSNLNAFDNTLESTELSKAFAKQGLKIPIRNDVRPRKVAED</sequence>
<dbReference type="Proteomes" id="UP000789366">
    <property type="component" value="Unassembled WGS sequence"/>
</dbReference>
<name>A0ACA9NVS5_9GLOM</name>
<evidence type="ECO:0000313" key="2">
    <source>
        <dbReference type="Proteomes" id="UP000789366"/>
    </source>
</evidence>
<organism evidence="1 2">
    <name type="scientific">Cetraspora pellucida</name>
    <dbReference type="NCBI Taxonomy" id="1433469"/>
    <lineage>
        <taxon>Eukaryota</taxon>
        <taxon>Fungi</taxon>
        <taxon>Fungi incertae sedis</taxon>
        <taxon>Mucoromycota</taxon>
        <taxon>Glomeromycotina</taxon>
        <taxon>Glomeromycetes</taxon>
        <taxon>Diversisporales</taxon>
        <taxon>Gigasporaceae</taxon>
        <taxon>Cetraspora</taxon>
    </lineage>
</organism>
<comment type="caution">
    <text evidence="1">The sequence shown here is derived from an EMBL/GenBank/DDBJ whole genome shotgun (WGS) entry which is preliminary data.</text>
</comment>
<reference evidence="1" key="1">
    <citation type="submission" date="2021-06" db="EMBL/GenBank/DDBJ databases">
        <authorList>
            <person name="Kallberg Y."/>
            <person name="Tangrot J."/>
            <person name="Rosling A."/>
        </authorList>
    </citation>
    <scope>NUCLEOTIDE SEQUENCE</scope>
    <source>
        <strain evidence="1">28 12/20/2015</strain>
    </source>
</reference>
<gene>
    <name evidence="1" type="ORF">SPELUC_LOCUS10101</name>
</gene>
<dbReference type="EMBL" id="CAJVPW010018080">
    <property type="protein sequence ID" value="CAG8679948.1"/>
    <property type="molecule type" value="Genomic_DNA"/>
</dbReference>
<proteinExistence type="predicted"/>
<accession>A0ACA9NVS5</accession>
<keyword evidence="2" id="KW-1185">Reference proteome</keyword>
<protein>
    <submittedName>
        <fullName evidence="1">11815_t:CDS:1</fullName>
    </submittedName>
</protein>
<evidence type="ECO:0000313" key="1">
    <source>
        <dbReference type="EMBL" id="CAG8679948.1"/>
    </source>
</evidence>